<evidence type="ECO:0000313" key="7">
    <source>
        <dbReference type="EMBL" id="PQJ30829.1"/>
    </source>
</evidence>
<reference evidence="7 8" key="1">
    <citation type="submission" date="2017-01" db="EMBL/GenBank/DDBJ databases">
        <title>Trade-off between light-utilization and light-protection in marine flavobacteria.</title>
        <authorList>
            <person name="Kumagai Y."/>
            <person name="Yoshizawa S."/>
            <person name="Kogure K."/>
            <person name="Iwasaki W."/>
        </authorList>
    </citation>
    <scope>NUCLEOTIDE SEQUENCE [LARGE SCALE GENOMIC DNA]</scope>
    <source>
        <strain evidence="7 8">KCTC 32109</strain>
    </source>
</reference>
<evidence type="ECO:0000313" key="8">
    <source>
        <dbReference type="Proteomes" id="UP000239747"/>
    </source>
</evidence>
<dbReference type="Gene3D" id="1.25.40.390">
    <property type="match status" value="1"/>
</dbReference>
<dbReference type="RefSeq" id="WP_105069992.1">
    <property type="nucleotide sequence ID" value="NZ_MTPW01000001.1"/>
</dbReference>
<accession>A0A2S7U753</accession>
<dbReference type="OrthoDB" id="630434at2"/>
<evidence type="ECO:0000259" key="6">
    <source>
        <dbReference type="Pfam" id="PF07980"/>
    </source>
</evidence>
<organism evidence="7 8">
    <name type="scientific">Nonlabens arenilitoris</name>
    <dbReference type="NCBI Taxonomy" id="1217969"/>
    <lineage>
        <taxon>Bacteria</taxon>
        <taxon>Pseudomonadati</taxon>
        <taxon>Bacteroidota</taxon>
        <taxon>Flavobacteriia</taxon>
        <taxon>Flavobacteriales</taxon>
        <taxon>Flavobacteriaceae</taxon>
        <taxon>Nonlabens</taxon>
    </lineage>
</organism>
<dbReference type="AlphaFoldDB" id="A0A2S7U753"/>
<dbReference type="EMBL" id="MTPW01000001">
    <property type="protein sequence ID" value="PQJ30829.1"/>
    <property type="molecule type" value="Genomic_DNA"/>
</dbReference>
<comment type="similarity">
    <text evidence="2">Belongs to the SusD family.</text>
</comment>
<dbReference type="Pfam" id="PF07980">
    <property type="entry name" value="SusD_RagB"/>
    <property type="match status" value="1"/>
</dbReference>
<keyword evidence="5" id="KW-0998">Cell outer membrane</keyword>
<dbReference type="InterPro" id="IPR012944">
    <property type="entry name" value="SusD_RagB_dom"/>
</dbReference>
<dbReference type="InterPro" id="IPR011990">
    <property type="entry name" value="TPR-like_helical_dom_sf"/>
</dbReference>
<evidence type="ECO:0000256" key="3">
    <source>
        <dbReference type="ARBA" id="ARBA00022729"/>
    </source>
</evidence>
<keyword evidence="8" id="KW-1185">Reference proteome</keyword>
<keyword evidence="3" id="KW-0732">Signal</keyword>
<protein>
    <recommendedName>
        <fullName evidence="6">RagB/SusD domain-containing protein</fullName>
    </recommendedName>
</protein>
<evidence type="ECO:0000256" key="2">
    <source>
        <dbReference type="ARBA" id="ARBA00006275"/>
    </source>
</evidence>
<sequence length="464" mass="50637">MKNLIKLLFVAAALVSCDDSLDRLPVDQLVPATAYNTVEDLQLGVSGMYDTYPTFSELLVNSLATDNTVIGEDNGGQDVQLHNLNLNPSGGDQGIYSSYSRLANLASRVIENASFLNIDSANTDDIATRDNLVGQAYATRAFAHLKMFEYFTPDYTNPSGLSVPYVDFVALSSDFPARETVADFAAKIDADFTQAETLLADNNGIDVFNKNSVTFMRARFALATGANIDAINFATTLISNSGTSLANQTAYVNMFSDLDQSEVIFQRVYTQADAARIAGPWFFTGTGGEKWEVSNDLLAEIDPINDPARAQVLVLNGATSAPFGVGKYPGSNGLNFLNNMKEMRISELYLIRAEAHARENQLGQAASSIQSLRDQRLVSSPVVAYTTQAEALDDILAERRLELAFEGHRWKDLKRFNQGFTRNAMDCGGATPCQLNAGDFRFTLPLPLTEVLNNPNITENNPGY</sequence>
<gene>
    <name evidence="7" type="ORF">BST92_02285</name>
</gene>
<evidence type="ECO:0000256" key="5">
    <source>
        <dbReference type="ARBA" id="ARBA00023237"/>
    </source>
</evidence>
<dbReference type="GO" id="GO:0009279">
    <property type="term" value="C:cell outer membrane"/>
    <property type="evidence" value="ECO:0007669"/>
    <property type="project" value="UniProtKB-SubCell"/>
</dbReference>
<dbReference type="PROSITE" id="PS51257">
    <property type="entry name" value="PROKAR_LIPOPROTEIN"/>
    <property type="match status" value="1"/>
</dbReference>
<dbReference type="Proteomes" id="UP000239747">
    <property type="component" value="Unassembled WGS sequence"/>
</dbReference>
<dbReference type="SUPFAM" id="SSF48452">
    <property type="entry name" value="TPR-like"/>
    <property type="match status" value="1"/>
</dbReference>
<comment type="subcellular location">
    <subcellularLocation>
        <location evidence="1">Cell outer membrane</location>
    </subcellularLocation>
</comment>
<feature type="domain" description="RagB/SusD" evidence="6">
    <location>
        <begin position="338"/>
        <end position="464"/>
    </location>
</feature>
<proteinExistence type="inferred from homology"/>
<name>A0A2S7U753_9FLAO</name>
<comment type="caution">
    <text evidence="7">The sequence shown here is derived from an EMBL/GenBank/DDBJ whole genome shotgun (WGS) entry which is preliminary data.</text>
</comment>
<evidence type="ECO:0000256" key="4">
    <source>
        <dbReference type="ARBA" id="ARBA00023136"/>
    </source>
</evidence>
<keyword evidence="4" id="KW-0472">Membrane</keyword>
<evidence type="ECO:0000256" key="1">
    <source>
        <dbReference type="ARBA" id="ARBA00004442"/>
    </source>
</evidence>